<sequence length="317" mass="33667">MYFPASLPPRRTQKNPLSSPIFPCITVSTIASHQRSAATPRNPSPYITISTQNVVTISLYFPASPSPPSPIFPCITVSTVANLSLHHRLPASLPTRRTQNPSEPISLHHRYTHATPIILHGPISIASHQRSAAAPHNPSPSPPISSQQQPLATHLPASPSPHRTHHAQTHLHRLPSTLSSSPSDLHQPPTKGLIWRLPLIRSKELGKLGPAVGFGAGCGFGLGLGLLGGAGLGVGIPSLQIGFGIGAGCGIGVGFGYGVGRGVAFDENRRYTNVGNLFRGLGSLPSQDQMGDAIDELVVNTKKLIKVTAKEIDKWRR</sequence>
<protein>
    <submittedName>
        <fullName evidence="1">Uncharacterized protein</fullName>
    </submittedName>
</protein>
<dbReference type="Proteomes" id="UP001234297">
    <property type="component" value="Chromosome 1"/>
</dbReference>
<reference evidence="1 2" key="1">
    <citation type="journal article" date="2022" name="Hortic Res">
        <title>A haplotype resolved chromosomal level avocado genome allows analysis of novel avocado genes.</title>
        <authorList>
            <person name="Nath O."/>
            <person name="Fletcher S.J."/>
            <person name="Hayward A."/>
            <person name="Shaw L.M."/>
            <person name="Masouleh A.K."/>
            <person name="Furtado A."/>
            <person name="Henry R.J."/>
            <person name="Mitter N."/>
        </authorList>
    </citation>
    <scope>NUCLEOTIDE SEQUENCE [LARGE SCALE GENOMIC DNA]</scope>
    <source>
        <strain evidence="2">cv. Hass</strain>
    </source>
</reference>
<evidence type="ECO:0000313" key="2">
    <source>
        <dbReference type="Proteomes" id="UP001234297"/>
    </source>
</evidence>
<proteinExistence type="predicted"/>
<comment type="caution">
    <text evidence="1">The sequence shown here is derived from an EMBL/GenBank/DDBJ whole genome shotgun (WGS) entry which is preliminary data.</text>
</comment>
<keyword evidence="2" id="KW-1185">Reference proteome</keyword>
<name>A0ACC2MPN3_PERAE</name>
<dbReference type="EMBL" id="CM056809">
    <property type="protein sequence ID" value="KAJ8647375.1"/>
    <property type="molecule type" value="Genomic_DNA"/>
</dbReference>
<gene>
    <name evidence="1" type="ORF">MRB53_000398</name>
</gene>
<organism evidence="1 2">
    <name type="scientific">Persea americana</name>
    <name type="common">Avocado</name>
    <dbReference type="NCBI Taxonomy" id="3435"/>
    <lineage>
        <taxon>Eukaryota</taxon>
        <taxon>Viridiplantae</taxon>
        <taxon>Streptophyta</taxon>
        <taxon>Embryophyta</taxon>
        <taxon>Tracheophyta</taxon>
        <taxon>Spermatophyta</taxon>
        <taxon>Magnoliopsida</taxon>
        <taxon>Magnoliidae</taxon>
        <taxon>Laurales</taxon>
        <taxon>Lauraceae</taxon>
        <taxon>Persea</taxon>
    </lineage>
</organism>
<evidence type="ECO:0000313" key="1">
    <source>
        <dbReference type="EMBL" id="KAJ8647375.1"/>
    </source>
</evidence>
<accession>A0ACC2MPN3</accession>